<sequence>MSVVDSKQGGRVQTQKNHAFVPTRVAAHLTHPKPQTLLPDKFKGNPYCFLGFINQCCLASHLCPRPYTSDMAKVGLIISLLSGDILAWDLPLLESANPLLDNPEDFIQAMVKIFGKPTSSFLAFVLP</sequence>
<dbReference type="AlphaFoldDB" id="A0A7M4E3A3"/>
<protein>
    <recommendedName>
        <fullName evidence="1">DUF4939 domain-containing protein</fullName>
    </recommendedName>
</protein>
<name>A0A7M4E3A3_CROPO</name>
<dbReference type="Ensembl" id="ENSCPRT00005004114.1">
    <property type="protein sequence ID" value="ENSCPRP00005003523.1"/>
    <property type="gene ID" value="ENSCPRG00005002573.1"/>
</dbReference>
<keyword evidence="3" id="KW-1185">Reference proteome</keyword>
<reference evidence="2" key="1">
    <citation type="submission" date="2025-08" db="UniProtKB">
        <authorList>
            <consortium name="Ensembl"/>
        </authorList>
    </citation>
    <scope>IDENTIFICATION</scope>
</reference>
<feature type="domain" description="DUF4939" evidence="1">
    <location>
        <begin position="32"/>
        <end position="116"/>
    </location>
</feature>
<dbReference type="Proteomes" id="UP000594220">
    <property type="component" value="Unplaced"/>
</dbReference>
<accession>A0A7M4E3A3</accession>
<evidence type="ECO:0000313" key="3">
    <source>
        <dbReference type="Proteomes" id="UP000594220"/>
    </source>
</evidence>
<evidence type="ECO:0000313" key="2">
    <source>
        <dbReference type="Ensembl" id="ENSCPRP00005003523.1"/>
    </source>
</evidence>
<dbReference type="GeneTree" id="ENSGT01110000270266"/>
<proteinExistence type="predicted"/>
<evidence type="ECO:0000259" key="1">
    <source>
        <dbReference type="Pfam" id="PF16297"/>
    </source>
</evidence>
<dbReference type="Pfam" id="PF16297">
    <property type="entry name" value="DUF4939"/>
    <property type="match status" value="1"/>
</dbReference>
<organism evidence="2 3">
    <name type="scientific">Crocodylus porosus</name>
    <name type="common">Saltwater crocodile</name>
    <name type="synonym">Estuarine crocodile</name>
    <dbReference type="NCBI Taxonomy" id="8502"/>
    <lineage>
        <taxon>Eukaryota</taxon>
        <taxon>Metazoa</taxon>
        <taxon>Chordata</taxon>
        <taxon>Craniata</taxon>
        <taxon>Vertebrata</taxon>
        <taxon>Euteleostomi</taxon>
        <taxon>Archelosauria</taxon>
        <taxon>Archosauria</taxon>
        <taxon>Crocodylia</taxon>
        <taxon>Longirostres</taxon>
        <taxon>Crocodylidae</taxon>
        <taxon>Crocodylus</taxon>
    </lineage>
</organism>
<reference evidence="2" key="2">
    <citation type="submission" date="2025-09" db="UniProtKB">
        <authorList>
            <consortium name="Ensembl"/>
        </authorList>
    </citation>
    <scope>IDENTIFICATION</scope>
</reference>
<dbReference type="InterPro" id="IPR032549">
    <property type="entry name" value="DUF4939"/>
</dbReference>